<evidence type="ECO:0000256" key="1">
    <source>
        <dbReference type="SAM" id="MobiDB-lite"/>
    </source>
</evidence>
<reference evidence="4" key="1">
    <citation type="journal article" date="2013" name="Nat. Genet.">
        <title>The wheat powdery mildew genome shows the unique evolution of an obligate biotroph.</title>
        <authorList>
            <person name="Wicker T."/>
            <person name="Oberhaensli S."/>
            <person name="Parlange F."/>
            <person name="Buchmann J.P."/>
            <person name="Shatalina M."/>
            <person name="Roffler S."/>
            <person name="Ben-David R."/>
            <person name="Dolezel J."/>
            <person name="Simkova H."/>
            <person name="Schulze-Lefert P."/>
            <person name="Spanu P.D."/>
            <person name="Bruggmann R."/>
            <person name="Amselem J."/>
            <person name="Quesneville H."/>
            <person name="Ver Loren van Themaat E."/>
            <person name="Paape T."/>
            <person name="Shimizu K.K."/>
            <person name="Keller B."/>
        </authorList>
    </citation>
    <scope>NUCLEOTIDE SEQUENCE [LARGE SCALE GENOMIC DNA]</scope>
    <source>
        <strain evidence="4">96224</strain>
    </source>
</reference>
<dbReference type="HOGENOM" id="CLU_1539765_0_0_1"/>
<organism evidence="3">
    <name type="scientific">Blumeria graminis f. sp. tritici 96224</name>
    <dbReference type="NCBI Taxonomy" id="1268274"/>
    <lineage>
        <taxon>Eukaryota</taxon>
        <taxon>Fungi</taxon>
        <taxon>Dikarya</taxon>
        <taxon>Ascomycota</taxon>
        <taxon>Pezizomycotina</taxon>
        <taxon>Leotiomycetes</taxon>
        <taxon>Erysiphales</taxon>
        <taxon>Erysiphaceae</taxon>
        <taxon>Blumeria</taxon>
    </lineage>
</organism>
<reference evidence="3" key="3">
    <citation type="submission" date="2018-07" db="EMBL/GenBank/DDBJ databases">
        <authorList>
            <person name="Quirk P.G."/>
            <person name="Krulwich T.A."/>
        </authorList>
    </citation>
    <scope>NUCLEOTIDE SEQUENCE</scope>
    <source>
        <strain evidence="3">96224</strain>
    </source>
</reference>
<dbReference type="Proteomes" id="UP000053110">
    <property type="component" value="Unassembled WGS sequence"/>
</dbReference>
<reference evidence="2" key="2">
    <citation type="submission" date="2013-01" db="EMBL/GenBank/DDBJ databases">
        <title>The wheat powdery mildew genome reveals unique evolution of an obligate biotroph.</title>
        <authorList>
            <person name="Oberhaensli S."/>
            <person name="Wicker T."/>
            <person name="Keller B."/>
        </authorList>
    </citation>
    <scope>NUCLEOTIDE SEQUENCE</scope>
    <source>
        <strain evidence="2">96224</strain>
    </source>
</reference>
<feature type="region of interest" description="Disordered" evidence="1">
    <location>
        <begin position="21"/>
        <end position="58"/>
    </location>
</feature>
<evidence type="ECO:0000313" key="4">
    <source>
        <dbReference type="Proteomes" id="UP000053110"/>
    </source>
</evidence>
<feature type="compositionally biased region" description="Basic and acidic residues" evidence="1">
    <location>
        <begin position="36"/>
        <end position="52"/>
    </location>
</feature>
<evidence type="ECO:0000313" key="2">
    <source>
        <dbReference type="EMBL" id="EPQ64385.1"/>
    </source>
</evidence>
<evidence type="ECO:0000313" key="3">
    <source>
        <dbReference type="EMBL" id="SUZ11636.1"/>
    </source>
</evidence>
<dbReference type="AlphaFoldDB" id="A0A061HLW2"/>
<dbReference type="EMBL" id="KE375067">
    <property type="protein sequence ID" value="EPQ64385.1"/>
    <property type="molecule type" value="Genomic_DNA"/>
</dbReference>
<dbReference type="EMBL" id="UIGY01000135">
    <property type="protein sequence ID" value="SUZ11636.1"/>
    <property type="molecule type" value="Genomic_DNA"/>
</dbReference>
<proteinExistence type="predicted"/>
<dbReference type="OrthoDB" id="2141239at2759"/>
<gene>
    <name evidence="2" type="ORF">BGT96224_A20028</name>
    <name evidence="3" type="ORF">BGT96224V2_LOCUS4830</name>
</gene>
<name>A0A061HLW2_BLUGR</name>
<protein>
    <submittedName>
        <fullName evidence="3">BgtA-20028</fullName>
    </submittedName>
</protein>
<accession>A0A061HLW2</accession>
<feature type="non-terminal residue" evidence="3">
    <location>
        <position position="174"/>
    </location>
</feature>
<sequence length="174" mass="17981">MASSSVSASFIPIESSDVAAIKETRDIPVDVTPTLNDKRANDDKGKGKDATKQTDASASALASAPASVPASAPAAEVESVFGKCVPKMIFQGGLGTRPKTEFTFQSSDPTCSEGQSENSNPNIITSHIRDVVITKCGANEDGIALVITAVKTVEALNDRTQASADAWNKALGLA</sequence>